<dbReference type="AlphaFoldDB" id="A0A2L1UUJ4"/>
<reference evidence="2" key="1">
    <citation type="submission" date="2017-01" db="EMBL/GenBank/DDBJ databases">
        <title>Genome sequence of Rouxiella sp. ERMR1:05.</title>
        <authorList>
            <person name="Kumar R."/>
            <person name="Singh D."/>
            <person name="Kumar S."/>
        </authorList>
    </citation>
    <scope>NUCLEOTIDE SEQUENCE [LARGE SCALE GENOMIC DNA]</scope>
    <source>
        <strain evidence="2">ERMR1:05</strain>
    </source>
</reference>
<dbReference type="KEGG" id="rox:BV494_17070"/>
<dbReference type="RefSeq" id="WP_104923935.1">
    <property type="nucleotide sequence ID" value="NZ_CP019062.1"/>
</dbReference>
<organism evidence="1 2">
    <name type="scientific">Rahnella sikkimica</name>
    <dbReference type="NCBI Taxonomy" id="1805933"/>
    <lineage>
        <taxon>Bacteria</taxon>
        <taxon>Pseudomonadati</taxon>
        <taxon>Pseudomonadota</taxon>
        <taxon>Gammaproteobacteria</taxon>
        <taxon>Enterobacterales</taxon>
        <taxon>Yersiniaceae</taxon>
        <taxon>Rahnella</taxon>
    </lineage>
</organism>
<dbReference type="EMBL" id="CP019062">
    <property type="protein sequence ID" value="AVF36534.1"/>
    <property type="molecule type" value="Genomic_DNA"/>
</dbReference>
<sequence>MEDLNKTIKLHCTFCHSEEFAVPYEGYSPPEGTFVVCSKCGRENDVTSLLIIAKAKGLDIATDYANQLVDKMKKELKNSFRNSKHIKIR</sequence>
<evidence type="ECO:0000313" key="1">
    <source>
        <dbReference type="EMBL" id="AVF36534.1"/>
    </source>
</evidence>
<accession>A0A2L1UUJ4</accession>
<gene>
    <name evidence="1" type="ORF">BV494_17070</name>
</gene>
<protein>
    <submittedName>
        <fullName evidence="1">Uncharacterized protein</fullName>
    </submittedName>
</protein>
<dbReference type="Proteomes" id="UP000239197">
    <property type="component" value="Chromosome"/>
</dbReference>
<proteinExistence type="predicted"/>
<dbReference type="OrthoDB" id="6556184at2"/>
<keyword evidence="2" id="KW-1185">Reference proteome</keyword>
<name>A0A2L1UUJ4_9GAMM</name>
<evidence type="ECO:0000313" key="2">
    <source>
        <dbReference type="Proteomes" id="UP000239197"/>
    </source>
</evidence>